<dbReference type="Pfam" id="PF04116">
    <property type="entry name" value="FA_hydroxylase"/>
    <property type="match status" value="1"/>
</dbReference>
<evidence type="ECO:0000256" key="4">
    <source>
        <dbReference type="ARBA" id="ARBA00023136"/>
    </source>
</evidence>
<dbReference type="OrthoDB" id="1658724at2759"/>
<comment type="caution">
    <text evidence="7">The sequence shown here is derived from an EMBL/GenBank/DDBJ whole genome shotgun (WGS) entry which is preliminary data.</text>
</comment>
<sequence>MCPPQTRSGTRNANSPTTSKSSKYNATSSSLGFSPRVVPRPEYPPFTEFLLSFIKEVFWQGGIHGLCCTYLLFPLYTWSRVKATEFEISDEVYFCLAISATHTVLYVLCNFTFQFFDDYNWFQTYKLERKPYQKAKPALVKKMAIEAFVGQAVTGPIAAYFLYPLFLHFGMLSLDSPLPGAPEMIKTFVIGHMFNDIGFYWTHRIAHMKSIYKYVHKQHHEFAGTVGFAAEYANPLEVIISNQIPTVGGVLFFATHPLCVCVWIGLRLQQTYEAHSGYCFEGHILNTLWFLHADSAAHHDHHHTANQGNFGGLYTDWLFGTMDHYQALGGRQGYIDQKVKGK</sequence>
<feature type="compositionally biased region" description="Low complexity" evidence="5">
    <location>
        <begin position="17"/>
        <end position="30"/>
    </location>
</feature>
<organism evidence="7 8">
    <name type="scientific">Triparma laevis f. longispina</name>
    <dbReference type="NCBI Taxonomy" id="1714387"/>
    <lineage>
        <taxon>Eukaryota</taxon>
        <taxon>Sar</taxon>
        <taxon>Stramenopiles</taxon>
        <taxon>Ochrophyta</taxon>
        <taxon>Bolidophyceae</taxon>
        <taxon>Parmales</taxon>
        <taxon>Triparmaceae</taxon>
        <taxon>Triparma</taxon>
    </lineage>
</organism>
<keyword evidence="8" id="KW-1185">Reference proteome</keyword>
<comment type="subcellular location">
    <subcellularLocation>
        <location evidence="1">Membrane</location>
    </subcellularLocation>
</comment>
<evidence type="ECO:0000256" key="1">
    <source>
        <dbReference type="ARBA" id="ARBA00004370"/>
    </source>
</evidence>
<keyword evidence="3" id="KW-1133">Transmembrane helix</keyword>
<dbReference type="GO" id="GO:0016491">
    <property type="term" value="F:oxidoreductase activity"/>
    <property type="evidence" value="ECO:0007669"/>
    <property type="project" value="InterPro"/>
</dbReference>
<evidence type="ECO:0000313" key="8">
    <source>
        <dbReference type="Proteomes" id="UP001165122"/>
    </source>
</evidence>
<proteinExistence type="predicted"/>
<reference evidence="8" key="1">
    <citation type="journal article" date="2023" name="Commun. Biol.">
        <title>Genome analysis of Parmales, the sister group of diatoms, reveals the evolutionary specialization of diatoms from phago-mixotrophs to photoautotrophs.</title>
        <authorList>
            <person name="Ban H."/>
            <person name="Sato S."/>
            <person name="Yoshikawa S."/>
            <person name="Yamada K."/>
            <person name="Nakamura Y."/>
            <person name="Ichinomiya M."/>
            <person name="Sato N."/>
            <person name="Blanc-Mathieu R."/>
            <person name="Endo H."/>
            <person name="Kuwata A."/>
            <person name="Ogata H."/>
        </authorList>
    </citation>
    <scope>NUCLEOTIDE SEQUENCE [LARGE SCALE GENOMIC DNA]</scope>
    <source>
        <strain evidence="8">NIES 3700</strain>
    </source>
</reference>
<feature type="domain" description="Fatty acid hydroxylase" evidence="6">
    <location>
        <begin position="188"/>
        <end position="321"/>
    </location>
</feature>
<dbReference type="InterPro" id="IPR050307">
    <property type="entry name" value="Sterol_Desaturase_Related"/>
</dbReference>
<dbReference type="AlphaFoldDB" id="A0A9W6ZA37"/>
<keyword evidence="4" id="KW-0472">Membrane</keyword>
<gene>
    <name evidence="7" type="ORF">TrLO_g4531</name>
</gene>
<accession>A0A9W6ZA37</accession>
<evidence type="ECO:0000313" key="7">
    <source>
        <dbReference type="EMBL" id="GMH48396.1"/>
    </source>
</evidence>
<feature type="compositionally biased region" description="Polar residues" evidence="5">
    <location>
        <begin position="1"/>
        <end position="16"/>
    </location>
</feature>
<dbReference type="GO" id="GO:0008610">
    <property type="term" value="P:lipid biosynthetic process"/>
    <property type="evidence" value="ECO:0007669"/>
    <property type="project" value="InterPro"/>
</dbReference>
<dbReference type="EMBL" id="BRXW01000367">
    <property type="protein sequence ID" value="GMH48396.1"/>
    <property type="molecule type" value="Genomic_DNA"/>
</dbReference>
<evidence type="ECO:0000256" key="5">
    <source>
        <dbReference type="SAM" id="MobiDB-lite"/>
    </source>
</evidence>
<keyword evidence="2" id="KW-0812">Transmembrane</keyword>
<protein>
    <recommendedName>
        <fullName evidence="6">Fatty acid hydroxylase domain-containing protein</fullName>
    </recommendedName>
</protein>
<evidence type="ECO:0000259" key="6">
    <source>
        <dbReference type="Pfam" id="PF04116"/>
    </source>
</evidence>
<evidence type="ECO:0000256" key="3">
    <source>
        <dbReference type="ARBA" id="ARBA00022989"/>
    </source>
</evidence>
<name>A0A9W6ZA37_9STRA</name>
<evidence type="ECO:0000256" key="2">
    <source>
        <dbReference type="ARBA" id="ARBA00022692"/>
    </source>
</evidence>
<dbReference type="InterPro" id="IPR006694">
    <property type="entry name" value="Fatty_acid_hydroxylase"/>
</dbReference>
<dbReference type="Proteomes" id="UP001165122">
    <property type="component" value="Unassembled WGS sequence"/>
</dbReference>
<dbReference type="GO" id="GO:0016020">
    <property type="term" value="C:membrane"/>
    <property type="evidence" value="ECO:0007669"/>
    <property type="project" value="UniProtKB-SubCell"/>
</dbReference>
<dbReference type="GO" id="GO:0005506">
    <property type="term" value="F:iron ion binding"/>
    <property type="evidence" value="ECO:0007669"/>
    <property type="project" value="InterPro"/>
</dbReference>
<feature type="region of interest" description="Disordered" evidence="5">
    <location>
        <begin position="1"/>
        <end position="31"/>
    </location>
</feature>
<dbReference type="PANTHER" id="PTHR11863">
    <property type="entry name" value="STEROL DESATURASE"/>
    <property type="match status" value="1"/>
</dbReference>